<evidence type="ECO:0000313" key="9">
    <source>
        <dbReference type="Proteomes" id="UP000218677"/>
    </source>
</evidence>
<dbReference type="AlphaFoldDB" id="A0A2A4HNV1"/>
<keyword evidence="6" id="KW-0449">Lipoprotein</keyword>
<evidence type="ECO:0000256" key="4">
    <source>
        <dbReference type="ARBA" id="ARBA00023136"/>
    </source>
</evidence>
<dbReference type="PROSITE" id="PS51257">
    <property type="entry name" value="PROKAR_LIPOPROTEIN"/>
    <property type="match status" value="1"/>
</dbReference>
<evidence type="ECO:0000256" key="1">
    <source>
        <dbReference type="ARBA" id="ARBA00010296"/>
    </source>
</evidence>
<evidence type="ECO:0000256" key="7">
    <source>
        <dbReference type="SAM" id="SignalP"/>
    </source>
</evidence>
<gene>
    <name evidence="8" type="ORF">CPA45_06145</name>
</gene>
<evidence type="ECO:0000256" key="5">
    <source>
        <dbReference type="ARBA" id="ARBA00023139"/>
    </source>
</evidence>
<keyword evidence="4" id="KW-0472">Membrane</keyword>
<dbReference type="EMBL" id="NWUX01000003">
    <property type="protein sequence ID" value="PCF96592.1"/>
    <property type="molecule type" value="Genomic_DNA"/>
</dbReference>
<keyword evidence="3 7" id="KW-0732">Signal</keyword>
<evidence type="ECO:0000256" key="3">
    <source>
        <dbReference type="ARBA" id="ARBA00022729"/>
    </source>
</evidence>
<comment type="similarity">
    <text evidence="1">Belongs to the EcnA/EcnB lipoprotein family.</text>
</comment>
<dbReference type="Proteomes" id="UP000218677">
    <property type="component" value="Unassembled WGS sequence"/>
</dbReference>
<feature type="chain" id="PRO_5013014607" evidence="7">
    <location>
        <begin position="20"/>
        <end position="44"/>
    </location>
</feature>
<dbReference type="GO" id="GO:0016020">
    <property type="term" value="C:membrane"/>
    <property type="evidence" value="ECO:0007669"/>
    <property type="project" value="InterPro"/>
</dbReference>
<reference evidence="9" key="1">
    <citation type="submission" date="2017-09" db="EMBL/GenBank/DDBJ databases">
        <authorList>
            <person name="Cho G.-S."/>
            <person name="Oguntoyinbo F.A."/>
            <person name="Cnockaert M."/>
            <person name="Kabisch J."/>
            <person name="Neve H."/>
            <person name="Bockelmann W."/>
            <person name="Wenning M."/>
            <person name="Franz C.M."/>
            <person name="Vandamme P."/>
        </authorList>
    </citation>
    <scope>NUCLEOTIDE SEQUENCE [LARGE SCALE GENOMIC DNA]</scope>
    <source>
        <strain evidence="9">MBT G8648</strain>
    </source>
</reference>
<comment type="caution">
    <text evidence="8">The sequence shown here is derived from an EMBL/GenBank/DDBJ whole genome shotgun (WGS) entry which is preliminary data.</text>
</comment>
<organism evidence="8 9">
    <name type="scientific">Vreelandella nigrificans</name>
    <dbReference type="NCBI Taxonomy" id="2042704"/>
    <lineage>
        <taxon>Bacteria</taxon>
        <taxon>Pseudomonadati</taxon>
        <taxon>Pseudomonadota</taxon>
        <taxon>Gammaproteobacteria</taxon>
        <taxon>Oceanospirillales</taxon>
        <taxon>Halomonadaceae</taxon>
        <taxon>Vreelandella</taxon>
    </lineage>
</organism>
<dbReference type="Pfam" id="PF08085">
    <property type="entry name" value="Entericidin"/>
    <property type="match status" value="1"/>
</dbReference>
<dbReference type="GO" id="GO:0009636">
    <property type="term" value="P:response to toxic substance"/>
    <property type="evidence" value="ECO:0007669"/>
    <property type="project" value="InterPro"/>
</dbReference>
<keyword evidence="2" id="KW-1003">Cell membrane</keyword>
<name>A0A2A4HNV1_9GAMM</name>
<evidence type="ECO:0000313" key="8">
    <source>
        <dbReference type="EMBL" id="PCF96592.1"/>
    </source>
</evidence>
<keyword evidence="9" id="KW-1185">Reference proteome</keyword>
<evidence type="ECO:0000256" key="6">
    <source>
        <dbReference type="ARBA" id="ARBA00023288"/>
    </source>
</evidence>
<proteinExistence type="inferred from homology"/>
<sequence length="44" mass="4680">MKRTLLLCVLLMATLIAISGCNTVRGMGQDIEKGGEAIQRTADS</sequence>
<dbReference type="InterPro" id="IPR012556">
    <property type="entry name" value="Entericidin"/>
</dbReference>
<protein>
    <submittedName>
        <fullName evidence="8">Entericidin</fullName>
    </submittedName>
</protein>
<evidence type="ECO:0000256" key="2">
    <source>
        <dbReference type="ARBA" id="ARBA00022475"/>
    </source>
</evidence>
<feature type="signal peptide" evidence="7">
    <location>
        <begin position="1"/>
        <end position="19"/>
    </location>
</feature>
<keyword evidence="5" id="KW-0564">Palmitate</keyword>
<accession>A0A2A4HNV1</accession>
<dbReference type="RefSeq" id="WP_096650718.1">
    <property type="nucleotide sequence ID" value="NZ_NWUX01000003.1"/>
</dbReference>